<name>A0A3A8FEC9_9GAMM</name>
<dbReference type="Proteomes" id="UP000280405">
    <property type="component" value="Unassembled WGS sequence"/>
</dbReference>
<evidence type="ECO:0000256" key="1">
    <source>
        <dbReference type="SAM" id="Phobius"/>
    </source>
</evidence>
<dbReference type="OrthoDB" id="6710316at2"/>
<keyword evidence="3" id="KW-1185">Reference proteome</keyword>
<comment type="caution">
    <text evidence="2">The sequence shown here is derived from an EMBL/GenBank/DDBJ whole genome shotgun (WGS) entry which is preliminary data.</text>
</comment>
<evidence type="ECO:0000313" key="3">
    <source>
        <dbReference type="Proteomes" id="UP000280405"/>
    </source>
</evidence>
<feature type="transmembrane region" description="Helical" evidence="1">
    <location>
        <begin position="46"/>
        <end position="67"/>
    </location>
</feature>
<feature type="transmembrane region" description="Helical" evidence="1">
    <location>
        <begin position="73"/>
        <end position="92"/>
    </location>
</feature>
<keyword evidence="1" id="KW-1133">Transmembrane helix</keyword>
<evidence type="ECO:0000313" key="2">
    <source>
        <dbReference type="EMBL" id="RKG39083.1"/>
    </source>
</evidence>
<keyword evidence="1" id="KW-0472">Membrane</keyword>
<organism evidence="2 3">
    <name type="scientific">Acinetobacter rongchengensis</name>
    <dbReference type="NCBI Taxonomy" id="2419601"/>
    <lineage>
        <taxon>Bacteria</taxon>
        <taxon>Pseudomonadati</taxon>
        <taxon>Pseudomonadota</taxon>
        <taxon>Gammaproteobacteria</taxon>
        <taxon>Moraxellales</taxon>
        <taxon>Moraxellaceae</taxon>
        <taxon>Acinetobacter</taxon>
    </lineage>
</organism>
<proteinExistence type="predicted"/>
<protein>
    <recommendedName>
        <fullName evidence="4">FUSC family protein</fullName>
    </recommendedName>
</protein>
<dbReference type="AlphaFoldDB" id="A0A3A8FEC9"/>
<sequence>MQKVTSKYSPHLTMTHHPAVLHNLNMLRKRVDPLKLEKLLNQQPHFLVLLLGLVTGSTIALAIGFTLKADLETSLLLSLIPIALCYLLRKVYIYTLLHYQD</sequence>
<dbReference type="RefSeq" id="WP_120383393.1">
    <property type="nucleotide sequence ID" value="NZ_RAXT01000007.1"/>
</dbReference>
<accession>A0A3A8FEC9</accession>
<evidence type="ECO:0008006" key="4">
    <source>
        <dbReference type="Google" id="ProtNLM"/>
    </source>
</evidence>
<keyword evidence="1" id="KW-0812">Transmembrane</keyword>
<gene>
    <name evidence="2" type="ORF">D7V20_05895</name>
</gene>
<reference evidence="2 3" key="1">
    <citation type="submission" date="2018-09" db="EMBL/GenBank/DDBJ databases">
        <title>The draft genome of Acinetobacter spp. strains.</title>
        <authorList>
            <person name="Qin J."/>
            <person name="Feng Y."/>
            <person name="Zong Z."/>
        </authorList>
    </citation>
    <scope>NUCLEOTIDE SEQUENCE [LARGE SCALE GENOMIC DNA]</scope>
    <source>
        <strain evidence="2 3">WCHAc060115</strain>
    </source>
</reference>
<dbReference type="EMBL" id="RAXT01000007">
    <property type="protein sequence ID" value="RKG39083.1"/>
    <property type="molecule type" value="Genomic_DNA"/>
</dbReference>